<feature type="domain" description="MATH" evidence="3">
    <location>
        <begin position="56"/>
        <end position="186"/>
    </location>
</feature>
<keyword evidence="4" id="KW-1185">Reference proteome</keyword>
<evidence type="ECO:0000259" key="3">
    <source>
        <dbReference type="PROSITE" id="PS50144"/>
    </source>
</evidence>
<dbReference type="Gene3D" id="2.60.210.10">
    <property type="entry name" value="Apoptosis, Tumor Necrosis Factor Receptor Associated Protein 2, Chain A"/>
    <property type="match status" value="1"/>
</dbReference>
<evidence type="ECO:0000256" key="1">
    <source>
        <dbReference type="SAM" id="MobiDB-lite"/>
    </source>
</evidence>
<dbReference type="PANTHER" id="PTHR24413">
    <property type="entry name" value="SPECKLE-TYPE POZ PROTEIN"/>
    <property type="match status" value="1"/>
</dbReference>
<proteinExistence type="predicted"/>
<dbReference type="CDD" id="cd18186">
    <property type="entry name" value="BTB_POZ_ZBTB_KLHL-like"/>
    <property type="match status" value="1"/>
</dbReference>
<dbReference type="InterPro" id="IPR011333">
    <property type="entry name" value="SKP1/BTB/POZ_sf"/>
</dbReference>
<name>A0A0N4Z9A0_PARTI</name>
<dbReference type="Pfam" id="PF22486">
    <property type="entry name" value="MATH_2"/>
    <property type="match status" value="1"/>
</dbReference>
<organism evidence="4 5">
    <name type="scientific">Parastrongyloides trichosuri</name>
    <name type="common">Possum-specific nematode worm</name>
    <dbReference type="NCBI Taxonomy" id="131310"/>
    <lineage>
        <taxon>Eukaryota</taxon>
        <taxon>Metazoa</taxon>
        <taxon>Ecdysozoa</taxon>
        <taxon>Nematoda</taxon>
        <taxon>Chromadorea</taxon>
        <taxon>Rhabditida</taxon>
        <taxon>Tylenchina</taxon>
        <taxon>Panagrolaimomorpha</taxon>
        <taxon>Strongyloidoidea</taxon>
        <taxon>Strongyloididae</taxon>
        <taxon>Parastrongyloides</taxon>
    </lineage>
</organism>
<evidence type="ECO:0000259" key="2">
    <source>
        <dbReference type="PROSITE" id="PS50097"/>
    </source>
</evidence>
<dbReference type="Pfam" id="PF00651">
    <property type="entry name" value="BTB"/>
    <property type="match status" value="1"/>
</dbReference>
<dbReference type="InterPro" id="IPR000210">
    <property type="entry name" value="BTB/POZ_dom"/>
</dbReference>
<evidence type="ECO:0000313" key="5">
    <source>
        <dbReference type="WBParaSite" id="PTRK_0000389100.1"/>
    </source>
</evidence>
<dbReference type="InterPro" id="IPR002083">
    <property type="entry name" value="MATH/TRAF_dom"/>
</dbReference>
<protein>
    <submittedName>
        <fullName evidence="5">Speckle-type POZ protein</fullName>
    </submittedName>
</protein>
<sequence length="461" mass="52527">MERNIFGNIRDLSFEGDEDSLERDHSHQQQGIPEPEESPSNRLHVSGTATEMETLRFVHRWVVKQFPVYQELYSTGDFLESNYFGSADGSYKFRLKLFPKGKDDDCHSFLSLYLTIRNCPTNRIKFKVNFYVETTEGTKACSLNRNMVTIHKGGIVTASKFYAIDEIREKPSLFLPDDALTICAELLVFKDPTSRRVGIDQMGDAFGDELDGDSMYNPIRFDSISYLVNFSSPLSTKLKGSVDDTDVKLSTTQTNLLDKLEVCRDVGKLFMNDDLADFTIKCNGASYRVHKAILSTRCTYFATMFSDETNKECVLGEVTLADFDNDILKAVLRFIYTGEVLEESRNIELLGAADRLQLDSLKSYVEKWLVLDVSQSTVCSYLLYADMYNAERLKKRCINCIGRYQSKILQSEGWDEIETKNPTLASQTLKAVVMRNHRTQATVRAAPMENNVIQTKRPRFS</sequence>
<dbReference type="SUPFAM" id="SSF49599">
    <property type="entry name" value="TRAF domain-like"/>
    <property type="match status" value="1"/>
</dbReference>
<dbReference type="Proteomes" id="UP000038045">
    <property type="component" value="Unplaced"/>
</dbReference>
<dbReference type="STRING" id="131310.A0A0N4Z9A0"/>
<dbReference type="InterPro" id="IPR008974">
    <property type="entry name" value="TRAF-like"/>
</dbReference>
<accession>A0A0N4Z9A0</accession>
<dbReference type="PROSITE" id="PS50097">
    <property type="entry name" value="BTB"/>
    <property type="match status" value="1"/>
</dbReference>
<dbReference type="WBParaSite" id="PTRK_0000389100.1">
    <property type="protein sequence ID" value="PTRK_0000389100.1"/>
    <property type="gene ID" value="PTRK_0000389100"/>
</dbReference>
<feature type="region of interest" description="Disordered" evidence="1">
    <location>
        <begin position="17"/>
        <end position="43"/>
    </location>
</feature>
<dbReference type="PROSITE" id="PS50144">
    <property type="entry name" value="MATH"/>
    <property type="match status" value="1"/>
</dbReference>
<dbReference type="SUPFAM" id="SSF54695">
    <property type="entry name" value="POZ domain"/>
    <property type="match status" value="1"/>
</dbReference>
<evidence type="ECO:0000313" key="4">
    <source>
        <dbReference type="Proteomes" id="UP000038045"/>
    </source>
</evidence>
<dbReference type="SMART" id="SM00225">
    <property type="entry name" value="BTB"/>
    <property type="match status" value="1"/>
</dbReference>
<dbReference type="Gene3D" id="3.30.710.10">
    <property type="entry name" value="Potassium Channel Kv1.1, Chain A"/>
    <property type="match status" value="1"/>
</dbReference>
<feature type="domain" description="BTB" evidence="2">
    <location>
        <begin position="276"/>
        <end position="344"/>
    </location>
</feature>
<dbReference type="GO" id="GO:0030163">
    <property type="term" value="P:protein catabolic process"/>
    <property type="evidence" value="ECO:0007669"/>
    <property type="project" value="UniProtKB-ARBA"/>
</dbReference>
<dbReference type="AlphaFoldDB" id="A0A0N4Z9A0"/>
<reference evidence="5" key="1">
    <citation type="submission" date="2017-02" db="UniProtKB">
        <authorList>
            <consortium name="WormBaseParasite"/>
        </authorList>
    </citation>
    <scope>IDENTIFICATION</scope>
</reference>
<dbReference type="Gene3D" id="1.25.40.420">
    <property type="match status" value="1"/>
</dbReference>